<keyword evidence="3 5" id="KW-1133">Transmembrane helix</keyword>
<feature type="transmembrane region" description="Helical" evidence="5">
    <location>
        <begin position="154"/>
        <end position="175"/>
    </location>
</feature>
<evidence type="ECO:0000256" key="4">
    <source>
        <dbReference type="ARBA" id="ARBA00023136"/>
    </source>
</evidence>
<feature type="transmembrane region" description="Helical" evidence="5">
    <location>
        <begin position="14"/>
        <end position="32"/>
    </location>
</feature>
<dbReference type="GO" id="GO:0032259">
    <property type="term" value="P:methylation"/>
    <property type="evidence" value="ECO:0007669"/>
    <property type="project" value="UniProtKB-KW"/>
</dbReference>
<keyword evidence="7" id="KW-1185">Reference proteome</keyword>
<dbReference type="Gene3D" id="1.20.120.1630">
    <property type="match status" value="1"/>
</dbReference>
<evidence type="ECO:0000256" key="2">
    <source>
        <dbReference type="ARBA" id="ARBA00022692"/>
    </source>
</evidence>
<dbReference type="OrthoDB" id="9809773at2"/>
<evidence type="ECO:0000313" key="7">
    <source>
        <dbReference type="Proteomes" id="UP000076852"/>
    </source>
</evidence>
<gene>
    <name evidence="6" type="ORF">AYM40_23575</name>
</gene>
<dbReference type="EMBL" id="CP014579">
    <property type="protein sequence ID" value="ANB75362.1"/>
    <property type="molecule type" value="Genomic_DNA"/>
</dbReference>
<accession>A0A160FRF3</accession>
<keyword evidence="4 5" id="KW-0472">Membrane</keyword>
<sequence>MNKALTRAQLTTEVVVRALTVPLLGLFVAMSIHQYVRDPSRVTLLVFAFAEVLTVVLAVLARVPRERDWNPLSLVVTVCATFYFLAFQITPGIKLVPEGLAAVIQVAGVSVQIYAKWSLGRSFGLLPANRGVIVAGPYRVVRHPLYLGYLVTDIGFLVANFGVRNVVVLVVQWTLQIVRIVREEQLLSNDATYREYMSRVRYRLVHGVF</sequence>
<keyword evidence="2 5" id="KW-0812">Transmembrane</keyword>
<dbReference type="AlphaFoldDB" id="A0A160FRF3"/>
<dbReference type="Proteomes" id="UP000076852">
    <property type="component" value="Chromosome 2"/>
</dbReference>
<evidence type="ECO:0000256" key="3">
    <source>
        <dbReference type="ARBA" id="ARBA00022989"/>
    </source>
</evidence>
<protein>
    <submittedName>
        <fullName evidence="6">Isoprenylcysteine carboxyl methyltransferase</fullName>
    </submittedName>
</protein>
<dbReference type="RefSeq" id="WP_063498648.1">
    <property type="nucleotide sequence ID" value="NZ_CP014579.1"/>
</dbReference>
<dbReference type="GO" id="GO:0016020">
    <property type="term" value="C:membrane"/>
    <property type="evidence" value="ECO:0007669"/>
    <property type="project" value="UniProtKB-SubCell"/>
</dbReference>
<keyword evidence="6" id="KW-0808">Transferase</keyword>
<feature type="transmembrane region" description="Helical" evidence="5">
    <location>
        <begin position="44"/>
        <end position="63"/>
    </location>
</feature>
<name>A0A160FRF3_9BURK</name>
<reference evidence="6 7" key="1">
    <citation type="journal article" date="2016" name="Gene">
        <title>PacBio SMRT assembly of a complex multi-replicon genome reveals chlorocatechol degradative operon in a region of genome plasticity.</title>
        <authorList>
            <person name="Ricker N."/>
            <person name="Shen S.Y."/>
            <person name="Goordial J."/>
            <person name="Jin S."/>
            <person name="Fulthorpe R.R."/>
        </authorList>
    </citation>
    <scope>NUCLEOTIDE SEQUENCE [LARGE SCALE GENOMIC DNA]</scope>
    <source>
        <strain evidence="6 7">OLGA172</strain>
    </source>
</reference>
<keyword evidence="6" id="KW-0489">Methyltransferase</keyword>
<organism evidence="6 7">
    <name type="scientific">Paraburkholderia phytofirmans OLGA172</name>
    <dbReference type="NCBI Taxonomy" id="1417228"/>
    <lineage>
        <taxon>Bacteria</taxon>
        <taxon>Pseudomonadati</taxon>
        <taxon>Pseudomonadota</taxon>
        <taxon>Betaproteobacteria</taxon>
        <taxon>Burkholderiales</taxon>
        <taxon>Burkholderiaceae</taxon>
        <taxon>Paraburkholderia</taxon>
    </lineage>
</organism>
<dbReference type="GO" id="GO:0004671">
    <property type="term" value="F:protein C-terminal S-isoprenylcysteine carboxyl O-methyltransferase activity"/>
    <property type="evidence" value="ECO:0007669"/>
    <property type="project" value="InterPro"/>
</dbReference>
<proteinExistence type="predicted"/>
<dbReference type="KEGG" id="buz:AYM40_23575"/>
<evidence type="ECO:0000256" key="1">
    <source>
        <dbReference type="ARBA" id="ARBA00004141"/>
    </source>
</evidence>
<comment type="subcellular location">
    <subcellularLocation>
        <location evidence="1">Membrane</location>
        <topology evidence="1">Multi-pass membrane protein</topology>
    </subcellularLocation>
</comment>
<dbReference type="STRING" id="1804984.AYM40_23575"/>
<evidence type="ECO:0000256" key="5">
    <source>
        <dbReference type="SAM" id="Phobius"/>
    </source>
</evidence>
<dbReference type="Pfam" id="PF04140">
    <property type="entry name" value="ICMT"/>
    <property type="match status" value="1"/>
</dbReference>
<evidence type="ECO:0000313" key="6">
    <source>
        <dbReference type="EMBL" id="ANB75362.1"/>
    </source>
</evidence>
<feature type="transmembrane region" description="Helical" evidence="5">
    <location>
        <begin position="69"/>
        <end position="87"/>
    </location>
</feature>
<dbReference type="InterPro" id="IPR007269">
    <property type="entry name" value="ICMT_MeTrfase"/>
</dbReference>